<protein>
    <submittedName>
        <fullName evidence="1">Uncharacterized protein</fullName>
    </submittedName>
</protein>
<comment type="caution">
    <text evidence="1">The sequence shown here is derived from an EMBL/GenBank/DDBJ whole genome shotgun (WGS) entry which is preliminary data.</text>
</comment>
<reference evidence="1 2" key="1">
    <citation type="submission" date="2023-03" db="EMBL/GenBank/DDBJ databases">
        <authorList>
            <person name="Shen W."/>
            <person name="Cai J."/>
        </authorList>
    </citation>
    <scope>NUCLEOTIDE SEQUENCE [LARGE SCALE GENOMIC DNA]</scope>
    <source>
        <strain evidence="1 2">Y2</strain>
    </source>
</reference>
<dbReference type="RefSeq" id="WP_311932027.1">
    <property type="nucleotide sequence ID" value="NZ_JARPWY010000051.1"/>
</dbReference>
<gene>
    <name evidence="1" type="ORF">P7D79_15965</name>
</gene>
<evidence type="ECO:0000313" key="2">
    <source>
        <dbReference type="Proteomes" id="UP001264335"/>
    </source>
</evidence>
<evidence type="ECO:0000313" key="1">
    <source>
        <dbReference type="EMBL" id="MDT2515721.1"/>
    </source>
</evidence>
<organism evidence="1 2">
    <name type="scientific">Enterococcus avium</name>
    <name type="common">Streptococcus avium</name>
    <dbReference type="NCBI Taxonomy" id="33945"/>
    <lineage>
        <taxon>Bacteria</taxon>
        <taxon>Bacillati</taxon>
        <taxon>Bacillota</taxon>
        <taxon>Bacilli</taxon>
        <taxon>Lactobacillales</taxon>
        <taxon>Enterococcaceae</taxon>
        <taxon>Enterococcus</taxon>
    </lineage>
</organism>
<dbReference type="AlphaFoldDB" id="A0ABD5FD56"/>
<dbReference type="Proteomes" id="UP001264335">
    <property type="component" value="Unassembled WGS sequence"/>
</dbReference>
<proteinExistence type="predicted"/>
<dbReference type="EMBL" id="JARPWY010000051">
    <property type="protein sequence ID" value="MDT2515721.1"/>
    <property type="molecule type" value="Genomic_DNA"/>
</dbReference>
<sequence>MLNKKNIMGIIQDHKDSIEVIESELQRAHDLNLDIPEVTQAARNELSYLYDNKARYEMQAKAWGLIEEETNV</sequence>
<accession>A0ABD5FD56</accession>
<name>A0ABD5FD56_ENTAV</name>